<feature type="region of interest" description="Disordered" evidence="1">
    <location>
        <begin position="372"/>
        <end position="396"/>
    </location>
</feature>
<dbReference type="GO" id="GO:0003677">
    <property type="term" value="F:DNA binding"/>
    <property type="evidence" value="ECO:0007669"/>
    <property type="project" value="TreeGrafter"/>
</dbReference>
<feature type="domain" description="DDE-1" evidence="2">
    <location>
        <begin position="78"/>
        <end position="243"/>
    </location>
</feature>
<dbReference type="Proteomes" id="UP000054166">
    <property type="component" value="Unassembled WGS sequence"/>
</dbReference>
<dbReference type="OrthoDB" id="3238847at2759"/>
<dbReference type="GO" id="GO:0005634">
    <property type="term" value="C:nucleus"/>
    <property type="evidence" value="ECO:0007669"/>
    <property type="project" value="TreeGrafter"/>
</dbReference>
<feature type="region of interest" description="Disordered" evidence="1">
    <location>
        <begin position="320"/>
        <end position="341"/>
    </location>
</feature>
<dbReference type="PANTHER" id="PTHR19303">
    <property type="entry name" value="TRANSPOSON"/>
    <property type="match status" value="1"/>
</dbReference>
<reference evidence="4" key="2">
    <citation type="submission" date="2015-01" db="EMBL/GenBank/DDBJ databases">
        <title>Evolutionary Origins and Diversification of the Mycorrhizal Mutualists.</title>
        <authorList>
            <consortium name="DOE Joint Genome Institute"/>
            <consortium name="Mycorrhizal Genomics Consortium"/>
            <person name="Kohler A."/>
            <person name="Kuo A."/>
            <person name="Nagy L.G."/>
            <person name="Floudas D."/>
            <person name="Copeland A."/>
            <person name="Barry K.W."/>
            <person name="Cichocki N."/>
            <person name="Veneault-Fourrey C."/>
            <person name="LaButti K."/>
            <person name="Lindquist E.A."/>
            <person name="Lipzen A."/>
            <person name="Lundell T."/>
            <person name="Morin E."/>
            <person name="Murat C."/>
            <person name="Riley R."/>
            <person name="Ohm R."/>
            <person name="Sun H."/>
            <person name="Tunlid A."/>
            <person name="Henrissat B."/>
            <person name="Grigoriev I.V."/>
            <person name="Hibbett D.S."/>
            <person name="Martin F."/>
        </authorList>
    </citation>
    <scope>NUCLEOTIDE SEQUENCE [LARGE SCALE GENOMIC DNA]</scope>
    <source>
        <strain evidence="4">F 1598</strain>
    </source>
</reference>
<evidence type="ECO:0000313" key="3">
    <source>
        <dbReference type="EMBL" id="KIM83158.1"/>
    </source>
</evidence>
<accession>A0A0C3BA65</accession>
<reference evidence="3 4" key="1">
    <citation type="submission" date="2014-04" db="EMBL/GenBank/DDBJ databases">
        <authorList>
            <consortium name="DOE Joint Genome Institute"/>
            <person name="Kuo A."/>
            <person name="Tarkka M."/>
            <person name="Buscot F."/>
            <person name="Kohler A."/>
            <person name="Nagy L.G."/>
            <person name="Floudas D."/>
            <person name="Copeland A."/>
            <person name="Barry K.W."/>
            <person name="Cichocki N."/>
            <person name="Veneault-Fourrey C."/>
            <person name="LaButti K."/>
            <person name="Lindquist E.A."/>
            <person name="Lipzen A."/>
            <person name="Lundell T."/>
            <person name="Morin E."/>
            <person name="Murat C."/>
            <person name="Sun H."/>
            <person name="Tunlid A."/>
            <person name="Henrissat B."/>
            <person name="Grigoriev I.V."/>
            <person name="Hibbett D.S."/>
            <person name="Martin F."/>
            <person name="Nordberg H.P."/>
            <person name="Cantor M.N."/>
            <person name="Hua S.X."/>
        </authorList>
    </citation>
    <scope>NUCLEOTIDE SEQUENCE [LARGE SCALE GENOMIC DNA]</scope>
    <source>
        <strain evidence="3 4">F 1598</strain>
    </source>
</reference>
<dbReference type="InterPro" id="IPR050863">
    <property type="entry name" value="CenT-Element_Derived"/>
</dbReference>
<dbReference type="EMBL" id="KN832992">
    <property type="protein sequence ID" value="KIM83158.1"/>
    <property type="molecule type" value="Genomic_DNA"/>
</dbReference>
<gene>
    <name evidence="3" type="ORF">PILCRDRAFT_7558</name>
</gene>
<keyword evidence="4" id="KW-1185">Reference proteome</keyword>
<name>A0A0C3BA65_PILCF</name>
<dbReference type="AlphaFoldDB" id="A0A0C3BA65"/>
<dbReference type="HOGENOM" id="CLU_013929_2_2_1"/>
<protein>
    <recommendedName>
        <fullName evidence="2">DDE-1 domain-containing protein</fullName>
    </recommendedName>
</protein>
<dbReference type="Pfam" id="PF03184">
    <property type="entry name" value="DDE_1"/>
    <property type="match status" value="1"/>
</dbReference>
<evidence type="ECO:0000256" key="1">
    <source>
        <dbReference type="SAM" id="MobiDB-lite"/>
    </source>
</evidence>
<proteinExistence type="predicted"/>
<dbReference type="InParanoid" id="A0A0C3BA65"/>
<evidence type="ECO:0000313" key="4">
    <source>
        <dbReference type="Proteomes" id="UP000054166"/>
    </source>
</evidence>
<organism evidence="3 4">
    <name type="scientific">Piloderma croceum (strain F 1598)</name>
    <dbReference type="NCBI Taxonomy" id="765440"/>
    <lineage>
        <taxon>Eukaryota</taxon>
        <taxon>Fungi</taxon>
        <taxon>Dikarya</taxon>
        <taxon>Basidiomycota</taxon>
        <taxon>Agaricomycotina</taxon>
        <taxon>Agaricomycetes</taxon>
        <taxon>Agaricomycetidae</taxon>
        <taxon>Atheliales</taxon>
        <taxon>Atheliaceae</taxon>
        <taxon>Piloderma</taxon>
    </lineage>
</organism>
<dbReference type="InterPro" id="IPR004875">
    <property type="entry name" value="DDE_SF_endonuclease_dom"/>
</dbReference>
<dbReference type="PANTHER" id="PTHR19303:SF74">
    <property type="entry name" value="POGO TRANSPOSABLE ELEMENT WITH KRAB DOMAIN"/>
    <property type="match status" value="1"/>
</dbReference>
<evidence type="ECO:0000259" key="2">
    <source>
        <dbReference type="Pfam" id="PF03184"/>
    </source>
</evidence>
<sequence length="396" mass="44319">MSWSTPLESKRGRAVNEHMVKAWFDLVEEVTTKYGIMPETTYGVDEVGTNPFNGEKEWVIGARQAAPQYQQRDGNRENITVLVTICADRTTPPPAAIFKGRAFQTKWKQDNPADAAIAYSEKGWTNGEIGIEWIKFFDEKTREKANGQHRLLLVDRHNSHYTWGFLEYAHANQIIVLCYPAHTTHLLQGLDVVVFAILKRMLSDKRDRWERETGEMVSKSNFLGIYGRAHLRALTSETIKSAFRKTGIWPFNRNIISEMDMAPSKETSCEGHLPATVSPKVDILAKLLQDLSVRPAAGADSEMDDVEGRVMMEDEENEVLRNTQQGVASRETEVQSSTSWTTSDPVDVIRAAFTSLSAGLLAHLFLNGPISSDSATPPDVNQPIPGPSMRLRGFVP</sequence>